<feature type="compositionally biased region" description="Basic and acidic residues" evidence="1">
    <location>
        <begin position="198"/>
        <end position="214"/>
    </location>
</feature>
<dbReference type="Proteomes" id="UP000295748">
    <property type="component" value="Chromosome"/>
</dbReference>
<evidence type="ECO:0000313" key="3">
    <source>
        <dbReference type="EMBL" id="QBR87976.1"/>
    </source>
</evidence>
<evidence type="ECO:0000313" key="4">
    <source>
        <dbReference type="Proteomes" id="UP000295748"/>
    </source>
</evidence>
<reference evidence="3 4" key="1">
    <citation type="submission" date="2019-03" db="EMBL/GenBank/DDBJ databases">
        <authorList>
            <person name="Dong K."/>
        </authorList>
    </citation>
    <scope>NUCLEOTIDE SEQUENCE [LARGE SCALE GENOMIC DNA]</scope>
    <source>
        <strain evidence="4">dk512</strain>
    </source>
</reference>
<gene>
    <name evidence="3" type="ORF">E4K62_04255</name>
</gene>
<accession>A0ABX5SPB5</accession>
<dbReference type="EMBL" id="CP038266">
    <property type="protein sequence ID" value="QBR87976.1"/>
    <property type="molecule type" value="Genomic_DNA"/>
</dbReference>
<keyword evidence="2" id="KW-0812">Transmembrane</keyword>
<protein>
    <recommendedName>
        <fullName evidence="5">Phage holin family protein</fullName>
    </recommendedName>
</protein>
<keyword evidence="4" id="KW-1185">Reference proteome</keyword>
<evidence type="ECO:0008006" key="5">
    <source>
        <dbReference type="Google" id="ProtNLM"/>
    </source>
</evidence>
<evidence type="ECO:0000256" key="1">
    <source>
        <dbReference type="SAM" id="MobiDB-lite"/>
    </source>
</evidence>
<feature type="transmembrane region" description="Helical" evidence="2">
    <location>
        <begin position="104"/>
        <end position="124"/>
    </location>
</feature>
<evidence type="ECO:0000256" key="2">
    <source>
        <dbReference type="SAM" id="Phobius"/>
    </source>
</evidence>
<keyword evidence="2" id="KW-0472">Membrane</keyword>
<proteinExistence type="predicted"/>
<sequence length="214" mass="22742">MRAWIIRFASLYVFDVVVLLVIGALVPGVRVGLAALWAGAVLAAATIWLKPLIHRWFRSMAARSAAQRSWLAEKLVQYVVVLGVAAIIWVLLVLFTGVNVRGFVFGWFVPPIFLLIAWAIYDLVDDRIEARAAELYDRATAGRRATTGPDVRGSVPPVPPAPGGFAPPAPGSAGFTPPPAPGSAASGSAASGSAASARRNDGLTDEQRRMLDDL</sequence>
<feature type="transmembrane region" description="Helical" evidence="2">
    <location>
        <begin position="75"/>
        <end position="98"/>
    </location>
</feature>
<feature type="transmembrane region" description="Helical" evidence="2">
    <location>
        <begin position="35"/>
        <end position="54"/>
    </location>
</feature>
<feature type="compositionally biased region" description="Pro residues" evidence="1">
    <location>
        <begin position="156"/>
        <end position="181"/>
    </location>
</feature>
<name>A0ABX5SPB5_9MICO</name>
<keyword evidence="2" id="KW-1133">Transmembrane helix</keyword>
<feature type="region of interest" description="Disordered" evidence="1">
    <location>
        <begin position="146"/>
        <end position="214"/>
    </location>
</feature>
<feature type="transmembrane region" description="Helical" evidence="2">
    <location>
        <begin position="12"/>
        <end position="29"/>
    </location>
</feature>
<organism evidence="3 4">
    <name type="scientific">Microbacterium wangchenii</name>
    <dbReference type="NCBI Taxonomy" id="2541726"/>
    <lineage>
        <taxon>Bacteria</taxon>
        <taxon>Bacillati</taxon>
        <taxon>Actinomycetota</taxon>
        <taxon>Actinomycetes</taxon>
        <taxon>Micrococcales</taxon>
        <taxon>Microbacteriaceae</taxon>
        <taxon>Microbacterium</taxon>
    </lineage>
</organism>
<feature type="compositionally biased region" description="Low complexity" evidence="1">
    <location>
        <begin position="182"/>
        <end position="197"/>
    </location>
</feature>
<dbReference type="RefSeq" id="WP_135063953.1">
    <property type="nucleotide sequence ID" value="NZ_CP038266.1"/>
</dbReference>